<evidence type="ECO:0000313" key="2">
    <source>
        <dbReference type="EMBL" id="KAF6139149.1"/>
    </source>
</evidence>
<gene>
    <name evidence="2" type="ORF">GIB67_002411</name>
</gene>
<dbReference type="PANTHER" id="PTHR31929">
    <property type="entry name" value="SAUR-LIKE AUXIN-RESPONSIVE PROTEIN FAMILY-RELATED"/>
    <property type="match status" value="1"/>
</dbReference>
<evidence type="ECO:0000313" key="3">
    <source>
        <dbReference type="Proteomes" id="UP000541444"/>
    </source>
</evidence>
<evidence type="ECO:0008006" key="4">
    <source>
        <dbReference type="Google" id="ProtNLM"/>
    </source>
</evidence>
<evidence type="ECO:0000256" key="1">
    <source>
        <dbReference type="ARBA" id="ARBA00006974"/>
    </source>
</evidence>
<sequence>MGIRLPSVVLHAKQILKLQSLLSRNQSSPFWLETDPCSALIYAGDKEKKQYVVPNPISYLNNPSFQHLISRAEDKFGSDYPMGGLTIPCKEFAFINFNYRLSAS</sequence>
<keyword evidence="3" id="KW-1185">Reference proteome</keyword>
<name>A0A7J7L9B2_9MAGN</name>
<proteinExistence type="inferred from homology"/>
<dbReference type="AlphaFoldDB" id="A0A7J7L9B2"/>
<protein>
    <recommendedName>
        <fullName evidence="4">Small auxin up regulated protein</fullName>
    </recommendedName>
</protein>
<dbReference type="Proteomes" id="UP000541444">
    <property type="component" value="Unassembled WGS sequence"/>
</dbReference>
<dbReference type="EMBL" id="JACGCM010002532">
    <property type="protein sequence ID" value="KAF6139149.1"/>
    <property type="molecule type" value="Genomic_DNA"/>
</dbReference>
<comment type="caution">
    <text evidence="2">The sequence shown here is derived from an EMBL/GenBank/DDBJ whole genome shotgun (WGS) entry which is preliminary data.</text>
</comment>
<dbReference type="InterPro" id="IPR003676">
    <property type="entry name" value="SAUR_fam"/>
</dbReference>
<dbReference type="Pfam" id="PF02519">
    <property type="entry name" value="Auxin_inducible"/>
    <property type="match status" value="1"/>
</dbReference>
<dbReference type="OrthoDB" id="625231at2759"/>
<organism evidence="2 3">
    <name type="scientific">Kingdonia uniflora</name>
    <dbReference type="NCBI Taxonomy" id="39325"/>
    <lineage>
        <taxon>Eukaryota</taxon>
        <taxon>Viridiplantae</taxon>
        <taxon>Streptophyta</taxon>
        <taxon>Embryophyta</taxon>
        <taxon>Tracheophyta</taxon>
        <taxon>Spermatophyta</taxon>
        <taxon>Magnoliopsida</taxon>
        <taxon>Ranunculales</taxon>
        <taxon>Circaeasteraceae</taxon>
        <taxon>Kingdonia</taxon>
    </lineage>
</organism>
<dbReference type="GO" id="GO:0009733">
    <property type="term" value="P:response to auxin"/>
    <property type="evidence" value="ECO:0007669"/>
    <property type="project" value="InterPro"/>
</dbReference>
<accession>A0A7J7L9B2</accession>
<comment type="similarity">
    <text evidence="1">Belongs to the ARG7 family.</text>
</comment>
<reference evidence="2 3" key="1">
    <citation type="journal article" date="2020" name="IScience">
        <title>Genome Sequencing of the Endangered Kingdonia uniflora (Circaeasteraceae, Ranunculales) Reveals Potential Mechanisms of Evolutionary Specialization.</title>
        <authorList>
            <person name="Sun Y."/>
            <person name="Deng T."/>
            <person name="Zhang A."/>
            <person name="Moore M.J."/>
            <person name="Landis J.B."/>
            <person name="Lin N."/>
            <person name="Zhang H."/>
            <person name="Zhang X."/>
            <person name="Huang J."/>
            <person name="Zhang X."/>
            <person name="Sun H."/>
            <person name="Wang H."/>
        </authorList>
    </citation>
    <scope>NUCLEOTIDE SEQUENCE [LARGE SCALE GENOMIC DNA]</scope>
    <source>
        <strain evidence="2">TB1705</strain>
        <tissue evidence="2">Leaf</tissue>
    </source>
</reference>